<evidence type="ECO:0000313" key="1">
    <source>
        <dbReference type="EMBL" id="QGJ83539.1"/>
    </source>
</evidence>
<accession>A0A649UYT1</accession>
<organism evidence="1">
    <name type="scientific">Opalina sp. OP10</name>
    <dbReference type="NCBI Taxonomy" id="2666322"/>
    <lineage>
        <taxon>Eukaryota</taxon>
        <taxon>Sar</taxon>
        <taxon>Stramenopiles</taxon>
        <taxon>Bigyra</taxon>
        <taxon>Opalozoa</taxon>
        <taxon>Opalinata</taxon>
        <taxon>Opalinidae</taxon>
        <taxon>Opalina</taxon>
    </lineage>
</organism>
<dbReference type="Pfam" id="PF00480">
    <property type="entry name" value="ROK"/>
    <property type="match status" value="1"/>
</dbReference>
<dbReference type="InterPro" id="IPR043129">
    <property type="entry name" value="ATPase_NBD"/>
</dbReference>
<dbReference type="EMBL" id="MN167364">
    <property type="protein sequence ID" value="QGJ83539.1"/>
    <property type="molecule type" value="mRNA"/>
</dbReference>
<proteinExistence type="evidence at transcript level"/>
<reference evidence="1" key="1">
    <citation type="journal article" date="2019" name="Mol. Biol. Evol.">
        <title>Ancient Adaptive Lateral Gene Transfers in the Symbiotic Opalina - Blastocystis Stramenopile Lineage.</title>
        <authorList>
            <person name="Yubuki N."/>
            <person name="Galindo L.J."/>
            <person name="Reboul G."/>
            <person name="Lopez-Garcia P."/>
            <person name="Brown M.W."/>
            <person name="Pollet N."/>
            <person name="Moreira D."/>
        </authorList>
    </citation>
    <scope>NUCLEOTIDE SEQUENCE</scope>
    <source>
        <strain evidence="1">OP10</strain>
    </source>
</reference>
<name>A0A649UYT1_9STRA</name>
<protein>
    <submittedName>
        <fullName evidence="1">Patatin-like phospholipase domain-containing protein 7</fullName>
    </submittedName>
</protein>
<dbReference type="PANTHER" id="PTHR18964:SF149">
    <property type="entry name" value="BIFUNCTIONAL UDP-N-ACETYLGLUCOSAMINE 2-EPIMERASE_N-ACETYLMANNOSAMINE KINASE"/>
    <property type="match status" value="1"/>
</dbReference>
<dbReference type="AlphaFoldDB" id="A0A649UYT1"/>
<dbReference type="Gene3D" id="3.30.420.40">
    <property type="match status" value="1"/>
</dbReference>
<dbReference type="InterPro" id="IPR000600">
    <property type="entry name" value="ROK"/>
</dbReference>
<dbReference type="PANTHER" id="PTHR18964">
    <property type="entry name" value="ROK (REPRESSOR, ORF, KINASE) FAMILY"/>
    <property type="match status" value="1"/>
</dbReference>
<sequence length="145" mass="15463">MGGLIFQIDGKISDKVEGALEAYTSGRCIYEQYKLLSNNNDNNIKNGKDVGILALNGDKLAIKAIEKIAYNLGIGIATIVACHNPEIVVIGGGVIELGDIFINKVKESFIEHAFPPLKNTPIEIATLGSYSNLAGAAVYALENIN</sequence>
<dbReference type="SUPFAM" id="SSF53067">
    <property type="entry name" value="Actin-like ATPase domain"/>
    <property type="match status" value="1"/>
</dbReference>